<feature type="domain" description="G-protein coupled receptors family 1 profile" evidence="10">
    <location>
        <begin position="102"/>
        <end position="401"/>
    </location>
</feature>
<proteinExistence type="inferred from homology"/>
<accession>A0ABN7RZV9</accession>
<dbReference type="PRINTS" id="PR00237">
    <property type="entry name" value="GPCRRHODOPSN"/>
</dbReference>
<comment type="similarity">
    <text evidence="8">Belongs to the G-protein coupled receptor 1 family.</text>
</comment>
<evidence type="ECO:0000313" key="12">
    <source>
        <dbReference type="Proteomes" id="UP001158576"/>
    </source>
</evidence>
<sequence>MNNASSLFCQCIFIYGQKSHPDLIRLQQESVGDLFSDSSFEFGDYWNTYSSETSAEGANADLDFQSSGDRVPTIAELGEPQDHFLMAKHVLLYIMMAIGVPANFLILYVSFKNRKKLPSSSWLVINLALSDFLLLLSVPLEVSRNTYDEGVQKWLSNIFLCKYYLTVKQLFFILSILIIATIAFDRYRMISSMSKSSAHKYTAYAVGVWTTSLLLCSPILYFTTVQKDVDPETGKVDYTMCKVSWIFQTEKECKDIYNSSDFELGHCPEARGIGSCDEPLLEIERTYTIFIYAVTIIFPIVGTILLYTGLLHKVSFIRQSITSIGRSSKSQSNSRGGKGDQTLRRSIKLFTSVLVISWLPVVIWKIIRIFGFNFPPRFCYGFSRFAETSLWIGPALNPILYSFLGRRFRKDLMAAFPCIKQEQPMITSEYTQQSRATVNTTNELSLQMMKTEEEKNLLSGTKTTKALPDLLPSSEKA</sequence>
<dbReference type="PANTHER" id="PTHR45695:SF9">
    <property type="entry name" value="LEUCOKININ RECEPTOR"/>
    <property type="match status" value="1"/>
</dbReference>
<feature type="transmembrane region" description="Helical" evidence="9">
    <location>
        <begin position="289"/>
        <end position="310"/>
    </location>
</feature>
<dbReference type="InterPro" id="IPR000276">
    <property type="entry name" value="GPCR_Rhodpsn"/>
</dbReference>
<keyword evidence="5 9" id="KW-0472">Membrane</keyword>
<feature type="transmembrane region" description="Helical" evidence="9">
    <location>
        <begin position="123"/>
        <end position="143"/>
    </location>
</feature>
<dbReference type="InterPro" id="IPR017452">
    <property type="entry name" value="GPCR_Rhodpsn_7TM"/>
</dbReference>
<evidence type="ECO:0000256" key="9">
    <source>
        <dbReference type="SAM" id="Phobius"/>
    </source>
</evidence>
<name>A0ABN7RZV9_OIKDI</name>
<evidence type="ECO:0000256" key="2">
    <source>
        <dbReference type="ARBA" id="ARBA00022692"/>
    </source>
</evidence>
<keyword evidence="2 8" id="KW-0812">Transmembrane</keyword>
<dbReference type="SUPFAM" id="SSF81321">
    <property type="entry name" value="Family A G protein-coupled receptor-like"/>
    <property type="match status" value="1"/>
</dbReference>
<dbReference type="PROSITE" id="PS00237">
    <property type="entry name" value="G_PROTEIN_RECEP_F1_1"/>
    <property type="match status" value="1"/>
</dbReference>
<dbReference type="PROSITE" id="PS50262">
    <property type="entry name" value="G_PROTEIN_RECEP_F1_2"/>
    <property type="match status" value="1"/>
</dbReference>
<evidence type="ECO:0000256" key="3">
    <source>
        <dbReference type="ARBA" id="ARBA00022989"/>
    </source>
</evidence>
<reference evidence="11 12" key="1">
    <citation type="submission" date="2021-04" db="EMBL/GenBank/DDBJ databases">
        <authorList>
            <person name="Bliznina A."/>
        </authorList>
    </citation>
    <scope>NUCLEOTIDE SEQUENCE [LARGE SCALE GENOMIC DNA]</scope>
</reference>
<dbReference type="Pfam" id="PF00001">
    <property type="entry name" value="7tm_1"/>
    <property type="match status" value="1"/>
</dbReference>
<organism evidence="11 12">
    <name type="scientific">Oikopleura dioica</name>
    <name type="common">Tunicate</name>
    <dbReference type="NCBI Taxonomy" id="34765"/>
    <lineage>
        <taxon>Eukaryota</taxon>
        <taxon>Metazoa</taxon>
        <taxon>Chordata</taxon>
        <taxon>Tunicata</taxon>
        <taxon>Appendicularia</taxon>
        <taxon>Copelata</taxon>
        <taxon>Oikopleuridae</taxon>
        <taxon>Oikopleura</taxon>
    </lineage>
</organism>
<dbReference type="PANTHER" id="PTHR45695">
    <property type="entry name" value="LEUCOKININ RECEPTOR-RELATED"/>
    <property type="match status" value="1"/>
</dbReference>
<keyword evidence="7 8" id="KW-0807">Transducer</keyword>
<evidence type="ECO:0000256" key="4">
    <source>
        <dbReference type="ARBA" id="ARBA00023040"/>
    </source>
</evidence>
<feature type="transmembrane region" description="Helical" evidence="9">
    <location>
        <begin position="349"/>
        <end position="370"/>
    </location>
</feature>
<feature type="transmembrane region" description="Helical" evidence="9">
    <location>
        <begin position="382"/>
        <end position="404"/>
    </location>
</feature>
<feature type="transmembrane region" description="Helical" evidence="9">
    <location>
        <begin position="90"/>
        <end position="111"/>
    </location>
</feature>
<dbReference type="Gene3D" id="1.20.1070.10">
    <property type="entry name" value="Rhodopsin 7-helix transmembrane proteins"/>
    <property type="match status" value="1"/>
</dbReference>
<dbReference type="EMBL" id="OU015568">
    <property type="protein sequence ID" value="CAG5085818.1"/>
    <property type="molecule type" value="Genomic_DNA"/>
</dbReference>
<dbReference type="CDD" id="cd00637">
    <property type="entry name" value="7tm_classA_rhodopsin-like"/>
    <property type="match status" value="1"/>
</dbReference>
<gene>
    <name evidence="11" type="ORF">OKIOD_LOCUS2579</name>
</gene>
<keyword evidence="4 8" id="KW-0297">G-protein coupled receptor</keyword>
<dbReference type="Proteomes" id="UP001158576">
    <property type="component" value="Chromosome PAR"/>
</dbReference>
<evidence type="ECO:0000259" key="10">
    <source>
        <dbReference type="PROSITE" id="PS50262"/>
    </source>
</evidence>
<evidence type="ECO:0000256" key="6">
    <source>
        <dbReference type="ARBA" id="ARBA00023170"/>
    </source>
</evidence>
<evidence type="ECO:0000256" key="1">
    <source>
        <dbReference type="ARBA" id="ARBA00004141"/>
    </source>
</evidence>
<keyword evidence="6 8" id="KW-0675">Receptor</keyword>
<evidence type="ECO:0000256" key="5">
    <source>
        <dbReference type="ARBA" id="ARBA00023136"/>
    </source>
</evidence>
<feature type="transmembrane region" description="Helical" evidence="9">
    <location>
        <begin position="163"/>
        <end position="184"/>
    </location>
</feature>
<evidence type="ECO:0000313" key="11">
    <source>
        <dbReference type="EMBL" id="CAG5085818.1"/>
    </source>
</evidence>
<comment type="subcellular location">
    <subcellularLocation>
        <location evidence="1">Membrane</location>
        <topology evidence="1">Multi-pass membrane protein</topology>
    </subcellularLocation>
</comment>
<protein>
    <submittedName>
        <fullName evidence="11">Oidioi.mRNA.OKI2018_I69.PAR.g11021.t1.cds</fullName>
    </submittedName>
</protein>
<keyword evidence="12" id="KW-1185">Reference proteome</keyword>
<evidence type="ECO:0000256" key="8">
    <source>
        <dbReference type="RuleBase" id="RU000688"/>
    </source>
</evidence>
<feature type="transmembrane region" description="Helical" evidence="9">
    <location>
        <begin position="204"/>
        <end position="222"/>
    </location>
</feature>
<evidence type="ECO:0000256" key="7">
    <source>
        <dbReference type="ARBA" id="ARBA00023224"/>
    </source>
</evidence>
<keyword evidence="3 9" id="KW-1133">Transmembrane helix</keyword>